<evidence type="ECO:0000256" key="14">
    <source>
        <dbReference type="PROSITE-ProRule" id="PRU00409"/>
    </source>
</evidence>
<sequence length="871" mass="97198">MKIISQRVFEGKNIYSHKKCIRLDVDLCGYSEIPSRNIDGFNEGLLKIIPELYEHRCGIDEEHGFVKRLKEGTYLAHICEHIIIAIQNKLGIEVAYGKSREIKGDIYYIIFQYEYRNTAVEVARLAIDIINSLIDKEAINYEARFKLLKEFMVKESVGPSTQSILDAAKRYGIPFFELGDSGLYQIGYGKQGRIIEATIGANTSCVASDIASDKLLTKELLKRQNVPVTEGDKVCNIIGVLKEGERIGYPLAIKPRFGSKGRGVIINIRNENDLVRHYNLLKNEFDDLLIEKYIEGNDYRICVVDYNVVAVSLRVPPFVVGDGVNNIKELIRKLNDDPNRGYDHEKPLTKVKIDNQIINELNNQEVTLSSVPEKGKRIFLRANANLSTGGMAIDCTDDICEENKEICIRAAKAIGLDICGVDIKTDDISKPLYGRGAVMEVNSAPGIRMHLYPSEGKPRDIGEAILNMQYNGVPSNIPVISITGTNGKTTTTRLISHVLQQMGHKVGMTSTEGIYVDGKCIDKGDDTGYNSTKTILENKDVEVAVLEVARGGLIRKGLAYDVADVAVITNITEDHLGIDDVNDIEQLAFVKALVGEAVKEDGYVVINADDKWSKNILSRFKSKKIFFSKDSDNPLIIENIKSGGIAIYIKDNTLTVMNNNREYKILNVNNIPITLNGVLDYNLENVMAACAALIGLEIDYCMIAKGFKSFKLNDSCNAGRFNIYDIDGVRVILDYGHNIDGYKRVLKALSNIDIKNNLIGVIGVPGDRTNKMMKDIGKLCGESMDRVIIKEDKDRRGREINEVAKLIEEGVNESNCKDCRVILNEVEALRKALSSSIIGDTIIVFYEELEPLVELIKEYKHEEDNLNLANL</sequence>
<dbReference type="Pfam" id="PF02875">
    <property type="entry name" value="Mur_ligase_C"/>
    <property type="match status" value="1"/>
</dbReference>
<evidence type="ECO:0000256" key="6">
    <source>
        <dbReference type="ARBA" id="ARBA00013005"/>
    </source>
</evidence>
<name>A0A174UNX0_9CLOT</name>
<dbReference type="InterPro" id="IPR036565">
    <property type="entry name" value="Mur-like_cat_sf"/>
</dbReference>
<dbReference type="PANTHER" id="PTHR23135">
    <property type="entry name" value="MUR LIGASE FAMILY MEMBER"/>
    <property type="match status" value="1"/>
</dbReference>
<comment type="subunit">
    <text evidence="4">Homodimer.</text>
</comment>
<dbReference type="Gene3D" id="3.30.470.20">
    <property type="entry name" value="ATP-grasp fold, B domain"/>
    <property type="match status" value="2"/>
</dbReference>
<dbReference type="SUPFAM" id="SSF53244">
    <property type="entry name" value="MurD-like peptide ligases, peptide-binding domain"/>
    <property type="match status" value="1"/>
</dbReference>
<evidence type="ECO:0000313" key="16">
    <source>
        <dbReference type="EMBL" id="OBY11570.1"/>
    </source>
</evidence>
<organism evidence="16 17">
    <name type="scientific">Clostridium paraputrificum</name>
    <dbReference type="NCBI Taxonomy" id="29363"/>
    <lineage>
        <taxon>Bacteria</taxon>
        <taxon>Bacillati</taxon>
        <taxon>Bacillota</taxon>
        <taxon>Clostridia</taxon>
        <taxon>Eubacteriales</taxon>
        <taxon>Clostridiaceae</taxon>
        <taxon>Clostridium</taxon>
    </lineage>
</organism>
<evidence type="ECO:0000259" key="15">
    <source>
        <dbReference type="PROSITE" id="PS50975"/>
    </source>
</evidence>
<evidence type="ECO:0000256" key="9">
    <source>
        <dbReference type="ARBA" id="ARBA00022741"/>
    </source>
</evidence>
<dbReference type="InterPro" id="IPR013221">
    <property type="entry name" value="Mur_ligase_cen"/>
</dbReference>
<proteinExistence type="inferred from homology"/>
<dbReference type="Proteomes" id="UP000092714">
    <property type="component" value="Unassembled WGS sequence"/>
</dbReference>
<evidence type="ECO:0000256" key="8">
    <source>
        <dbReference type="ARBA" id="ARBA00022598"/>
    </source>
</evidence>
<dbReference type="PROSITE" id="PS01011">
    <property type="entry name" value="FOLYLPOLYGLU_SYNT_1"/>
    <property type="match status" value="1"/>
</dbReference>
<feature type="domain" description="ATP-grasp" evidence="15">
    <location>
        <begin position="218"/>
        <end position="470"/>
    </location>
</feature>
<dbReference type="Gene3D" id="3.40.1190.10">
    <property type="entry name" value="Mur-like, catalytic domain"/>
    <property type="match status" value="1"/>
</dbReference>
<accession>A0A174UNX0</accession>
<dbReference type="RefSeq" id="WP_027097086.1">
    <property type="nucleotide sequence ID" value="NZ_CZBQ01000006.1"/>
</dbReference>
<dbReference type="PANTHER" id="PTHR23135:SF18">
    <property type="entry name" value="CYANOPHYCIN SYNTHETASE"/>
    <property type="match status" value="1"/>
</dbReference>
<dbReference type="EC" id="6.3.2.30" evidence="5"/>
<evidence type="ECO:0000256" key="12">
    <source>
        <dbReference type="ARBA" id="ARBA00048094"/>
    </source>
</evidence>
<dbReference type="PROSITE" id="PS50975">
    <property type="entry name" value="ATP_GRASP"/>
    <property type="match status" value="1"/>
</dbReference>
<dbReference type="NCBIfam" id="TIGR02068">
    <property type="entry name" value="cya_phycin_syn"/>
    <property type="match status" value="1"/>
</dbReference>
<dbReference type="InterPro" id="IPR011810">
    <property type="entry name" value="Cya_phycin_syn"/>
</dbReference>
<comment type="caution">
    <text evidence="16">The sequence shown here is derived from an EMBL/GenBank/DDBJ whole genome shotgun (WGS) entry which is preliminary data.</text>
</comment>
<dbReference type="NCBIfam" id="NF010623">
    <property type="entry name" value="PRK14016.1"/>
    <property type="match status" value="1"/>
</dbReference>
<dbReference type="OrthoDB" id="9803907at2"/>
<dbReference type="InterPro" id="IPR004101">
    <property type="entry name" value="Mur_ligase_C"/>
</dbReference>
<dbReference type="GO" id="GO:0005524">
    <property type="term" value="F:ATP binding"/>
    <property type="evidence" value="ECO:0007669"/>
    <property type="project" value="UniProtKB-UniRule"/>
</dbReference>
<dbReference type="eggNOG" id="COG0769">
    <property type="taxonomic scope" value="Bacteria"/>
</dbReference>
<evidence type="ECO:0000256" key="7">
    <source>
        <dbReference type="ARBA" id="ARBA00022036"/>
    </source>
</evidence>
<dbReference type="Pfam" id="PF18921">
    <property type="entry name" value="Cyanophycin_syn"/>
    <property type="match status" value="1"/>
</dbReference>
<dbReference type="GO" id="GO:0071161">
    <property type="term" value="F:cyanophycin synthetase activity (L-arginine-adding)"/>
    <property type="evidence" value="ECO:0007669"/>
    <property type="project" value="UniProtKB-EC"/>
</dbReference>
<evidence type="ECO:0000256" key="5">
    <source>
        <dbReference type="ARBA" id="ARBA00012968"/>
    </source>
</evidence>
<evidence type="ECO:0000256" key="2">
    <source>
        <dbReference type="ARBA" id="ARBA00004752"/>
    </source>
</evidence>
<dbReference type="SUPFAM" id="SSF56059">
    <property type="entry name" value="Glutathione synthetase ATP-binding domain-like"/>
    <property type="match status" value="1"/>
</dbReference>
<keyword evidence="9 14" id="KW-0547">Nucleotide-binding</keyword>
<comment type="catalytic activity">
    <reaction evidence="12">
        <text>[L-4-(L-arginin-2-N-yl)aspartate](n)-L-aspartate + L-arginine + ATP = [L-4-(L-arginin-2-N-yl)aspartate](n+1) + ADP + phosphate + H(+)</text>
        <dbReference type="Rhea" id="RHEA:23888"/>
        <dbReference type="Rhea" id="RHEA-COMP:13732"/>
        <dbReference type="Rhea" id="RHEA-COMP:13733"/>
        <dbReference type="ChEBI" id="CHEBI:15378"/>
        <dbReference type="ChEBI" id="CHEBI:30616"/>
        <dbReference type="ChEBI" id="CHEBI:32682"/>
        <dbReference type="ChEBI" id="CHEBI:43474"/>
        <dbReference type="ChEBI" id="CHEBI:137986"/>
        <dbReference type="ChEBI" id="CHEBI:137990"/>
        <dbReference type="ChEBI" id="CHEBI:456216"/>
        <dbReference type="EC" id="6.3.2.30"/>
    </reaction>
</comment>
<keyword evidence="8" id="KW-0436">Ligase</keyword>
<dbReference type="EMBL" id="MAPZ01000011">
    <property type="protein sequence ID" value="OBY11570.1"/>
    <property type="molecule type" value="Genomic_DNA"/>
</dbReference>
<evidence type="ECO:0000256" key="11">
    <source>
        <dbReference type="ARBA" id="ARBA00031353"/>
    </source>
</evidence>
<dbReference type="InterPro" id="IPR036615">
    <property type="entry name" value="Mur_ligase_C_dom_sf"/>
</dbReference>
<dbReference type="InterPro" id="IPR044019">
    <property type="entry name" value="Cyanophycin_syn_N"/>
</dbReference>
<dbReference type="GO" id="GO:0071160">
    <property type="term" value="F:cyanophycin synthetase activity (L-aspartate-adding)"/>
    <property type="evidence" value="ECO:0007669"/>
    <property type="project" value="UniProtKB-EC"/>
</dbReference>
<dbReference type="SUPFAM" id="SSF53623">
    <property type="entry name" value="MurD-like peptide ligases, catalytic domain"/>
    <property type="match status" value="1"/>
</dbReference>
<dbReference type="Pfam" id="PF08443">
    <property type="entry name" value="RimK"/>
    <property type="match status" value="1"/>
</dbReference>
<dbReference type="GeneID" id="42774920"/>
<comment type="catalytic activity">
    <reaction evidence="13">
        <text>[L-4-(L-arginin-2-N-yl)aspartate](n) + L-aspartate + ATP = [L-4-(L-arginin-2-N-yl)aspartate](n)-L-aspartate + ADP + phosphate + H(+)</text>
        <dbReference type="Rhea" id="RHEA:13277"/>
        <dbReference type="Rhea" id="RHEA-COMP:13728"/>
        <dbReference type="Rhea" id="RHEA-COMP:13733"/>
        <dbReference type="ChEBI" id="CHEBI:15378"/>
        <dbReference type="ChEBI" id="CHEBI:29991"/>
        <dbReference type="ChEBI" id="CHEBI:30616"/>
        <dbReference type="ChEBI" id="CHEBI:43474"/>
        <dbReference type="ChEBI" id="CHEBI:137986"/>
        <dbReference type="ChEBI" id="CHEBI:137990"/>
        <dbReference type="ChEBI" id="CHEBI:456216"/>
        <dbReference type="EC" id="6.3.2.29"/>
    </reaction>
</comment>
<comment type="pathway">
    <text evidence="2">Cell wall biogenesis; peptidoglycan biosynthesis.</text>
</comment>
<keyword evidence="10 14" id="KW-0067">ATP-binding</keyword>
<evidence type="ECO:0000313" key="17">
    <source>
        <dbReference type="Proteomes" id="UP000092714"/>
    </source>
</evidence>
<dbReference type="eggNOG" id="COG0189">
    <property type="taxonomic scope" value="Bacteria"/>
</dbReference>
<dbReference type="InterPro" id="IPR018109">
    <property type="entry name" value="Folylpolyglutamate_synth_CS"/>
</dbReference>
<comment type="function">
    <text evidence="1">Catalyzes the ATP-dependent polymerization of arginine and aspartate to multi-L-arginyl-poly-L-aspartic acid (cyanophycin; a water-insoluble reserve polymer).</text>
</comment>
<dbReference type="AlphaFoldDB" id="A0A174UNX0"/>
<evidence type="ECO:0000256" key="4">
    <source>
        <dbReference type="ARBA" id="ARBA00011738"/>
    </source>
</evidence>
<evidence type="ECO:0000256" key="1">
    <source>
        <dbReference type="ARBA" id="ARBA00003184"/>
    </source>
</evidence>
<gene>
    <name evidence="16" type="ORF">CP373A1_04035</name>
</gene>
<dbReference type="GO" id="GO:0004326">
    <property type="term" value="F:tetrahydrofolylpolyglutamate synthase activity"/>
    <property type="evidence" value="ECO:0007669"/>
    <property type="project" value="InterPro"/>
</dbReference>
<evidence type="ECO:0000256" key="13">
    <source>
        <dbReference type="ARBA" id="ARBA00048425"/>
    </source>
</evidence>
<comment type="similarity">
    <text evidence="3">In the C-terminal section; belongs to the MurCDEF family.</text>
</comment>
<dbReference type="Pfam" id="PF02786">
    <property type="entry name" value="CPSase_L_D2"/>
    <property type="match status" value="1"/>
</dbReference>
<dbReference type="GO" id="GO:0046872">
    <property type="term" value="F:metal ion binding"/>
    <property type="evidence" value="ECO:0007669"/>
    <property type="project" value="InterPro"/>
</dbReference>
<dbReference type="EC" id="6.3.2.29" evidence="6"/>
<protein>
    <recommendedName>
        <fullName evidence="7">Cyanophycin synthetase</fullName>
        <ecNumber evidence="6">6.3.2.29</ecNumber>
        <ecNumber evidence="5">6.3.2.30</ecNumber>
    </recommendedName>
    <alternativeName>
        <fullName evidence="11">Cyanophycin synthase</fullName>
    </alternativeName>
</protein>
<keyword evidence="17" id="KW-1185">Reference proteome</keyword>
<dbReference type="InterPro" id="IPR005479">
    <property type="entry name" value="CPAse_ATP-bd"/>
</dbReference>
<dbReference type="Gene3D" id="3.90.190.20">
    <property type="entry name" value="Mur ligase, C-terminal domain"/>
    <property type="match status" value="1"/>
</dbReference>
<evidence type="ECO:0000256" key="3">
    <source>
        <dbReference type="ARBA" id="ARBA00009060"/>
    </source>
</evidence>
<dbReference type="InterPro" id="IPR011761">
    <property type="entry name" value="ATP-grasp"/>
</dbReference>
<reference evidence="16 17" key="1">
    <citation type="submission" date="2016-06" db="EMBL/GenBank/DDBJ databases">
        <authorList>
            <person name="Kjaerup R.B."/>
            <person name="Dalgaard T.S."/>
            <person name="Juul-Madsen H.R."/>
        </authorList>
    </citation>
    <scope>NUCLEOTIDE SEQUENCE [LARGE SCALE GENOMIC DNA]</scope>
    <source>
        <strain evidence="16 17">373-A1</strain>
    </source>
</reference>
<dbReference type="Pfam" id="PF08245">
    <property type="entry name" value="Mur_ligase_M"/>
    <property type="match status" value="1"/>
</dbReference>
<evidence type="ECO:0000256" key="10">
    <source>
        <dbReference type="ARBA" id="ARBA00022840"/>
    </source>
</evidence>
<dbReference type="InterPro" id="IPR013651">
    <property type="entry name" value="ATP-grasp_RimK-type"/>
</dbReference>